<dbReference type="EMBL" id="AFFN01000027">
    <property type="protein sequence ID" value="EGJ38086.1"/>
    <property type="molecule type" value="Genomic_DNA"/>
</dbReference>
<reference evidence="1 2" key="1">
    <citation type="submission" date="2011-03" db="EMBL/GenBank/DDBJ databases">
        <authorList>
            <person name="Muzny D."/>
            <person name="Qin X."/>
            <person name="Deng J."/>
            <person name="Jiang H."/>
            <person name="Liu Y."/>
            <person name="Qu J."/>
            <person name="Song X.-Z."/>
            <person name="Zhang L."/>
            <person name="Thornton R."/>
            <person name="Coyle M."/>
            <person name="Francisco L."/>
            <person name="Jackson L."/>
            <person name="Javaid M."/>
            <person name="Korchina V."/>
            <person name="Kovar C."/>
            <person name="Mata R."/>
            <person name="Mathew T."/>
            <person name="Ngo R."/>
            <person name="Nguyen L."/>
            <person name="Nguyen N."/>
            <person name="Okwuonu G."/>
            <person name="Ongeri F."/>
            <person name="Pham C."/>
            <person name="Simmons D."/>
            <person name="Wilczek-Boney K."/>
            <person name="Hale W."/>
            <person name="Jakkamsetti A."/>
            <person name="Pham P."/>
            <person name="Ruth R."/>
            <person name="San Lucas F."/>
            <person name="Warren J."/>
            <person name="Zhang J."/>
            <person name="Zhao Z."/>
            <person name="Zhou C."/>
            <person name="Zhu D."/>
            <person name="Lee S."/>
            <person name="Bess C."/>
            <person name="Blankenburg K."/>
            <person name="Forbes L."/>
            <person name="Fu Q."/>
            <person name="Gubbala S."/>
            <person name="Hirani K."/>
            <person name="Jayaseelan J.C."/>
            <person name="Lara F."/>
            <person name="Munidasa M."/>
            <person name="Palculict T."/>
            <person name="Patil S."/>
            <person name="Pu L.-L."/>
            <person name="Saada N."/>
            <person name="Tang L."/>
            <person name="Weissenberger G."/>
            <person name="Zhu Y."/>
            <person name="Hemphill L."/>
            <person name="Shang Y."/>
            <person name="Youmans B."/>
            <person name="Ayvaz T."/>
            <person name="Ross M."/>
            <person name="Santibanez J."/>
            <person name="Aqrawi P."/>
            <person name="Gross S."/>
            <person name="Joshi V."/>
            <person name="Fowler G."/>
            <person name="Nazareth L."/>
            <person name="Reid J."/>
            <person name="Worley K."/>
            <person name="Petrosino J."/>
            <person name="Highlander S."/>
            <person name="Gibbs R."/>
        </authorList>
    </citation>
    <scope>NUCLEOTIDE SEQUENCE [LARGE SCALE GENOMIC DNA]</scope>
    <source>
        <strain evidence="1 2">SK355</strain>
    </source>
</reference>
<organism evidence="1 2">
    <name type="scientific">Streptococcus sanguinis SK355</name>
    <dbReference type="NCBI Taxonomy" id="888816"/>
    <lineage>
        <taxon>Bacteria</taxon>
        <taxon>Bacillati</taxon>
        <taxon>Bacillota</taxon>
        <taxon>Bacilli</taxon>
        <taxon>Lactobacillales</taxon>
        <taxon>Streptococcaceae</taxon>
        <taxon>Streptococcus</taxon>
    </lineage>
</organism>
<name>F3USF8_STRSA</name>
<accession>F3USF8</accession>
<evidence type="ECO:0008006" key="3">
    <source>
        <dbReference type="Google" id="ProtNLM"/>
    </source>
</evidence>
<evidence type="ECO:0000313" key="2">
    <source>
        <dbReference type="Proteomes" id="UP000005589"/>
    </source>
</evidence>
<proteinExistence type="predicted"/>
<evidence type="ECO:0000313" key="1">
    <source>
        <dbReference type="EMBL" id="EGJ38086.1"/>
    </source>
</evidence>
<dbReference type="HOGENOM" id="CLU_1254931_0_0_9"/>
<protein>
    <recommendedName>
        <fullName evidence="3">DUF4435 domain-containing protein</fullName>
    </recommendedName>
</protein>
<dbReference type="AlphaFoldDB" id="F3USF8"/>
<dbReference type="STRING" id="888816.HMPREF9389_1766"/>
<gene>
    <name evidence="1" type="ORF">HMPREF9389_1766</name>
</gene>
<sequence>MTEISVANLDYKEYNRSADDMLSAVDKKIFFEGKVNKKYYQKIVLFRKYTLVNGGSCSDIKNIVSNDKDKKFYGVIDGDFENKDLARIYQIDFYSIENIVLLYHVTLAPYLKILISDLKNYYQKEKSIRHRLIQNINCTGHFVFKKDLEINSQFHEYIDFKIFDETTFLKYMDLKNIVSSYMMFLKQNSTIPKECRKAAKNYITSCDVISITDLFSNSELQRVQQEL</sequence>
<comment type="caution">
    <text evidence="1">The sequence shown here is derived from an EMBL/GenBank/DDBJ whole genome shotgun (WGS) entry which is preliminary data.</text>
</comment>
<dbReference type="RefSeq" id="WP_002930560.1">
    <property type="nucleotide sequence ID" value="NZ_GL890993.1"/>
</dbReference>
<dbReference type="PATRIC" id="fig|888816.3.peg.1733"/>
<dbReference type="Proteomes" id="UP000005589">
    <property type="component" value="Unassembled WGS sequence"/>
</dbReference>